<keyword evidence="2" id="KW-1185">Reference proteome</keyword>
<proteinExistence type="predicted"/>
<evidence type="ECO:0000313" key="1">
    <source>
        <dbReference type="EnsemblMetazoa" id="CJA37755.1"/>
    </source>
</evidence>
<sequence>MSYLHDYFLTPPSTSNMNINIRKRPGERVNTTDVKRTHNNSEVLQQNDCYQANQVHYGNFPNPNFNFYSNQNQIPSMYTWSQGTPFTPPRDPFQGLSYTNIQTPGNYAPIPNSMFCTPE</sequence>
<protein>
    <submittedName>
        <fullName evidence="1">Uncharacterized protein</fullName>
    </submittedName>
</protein>
<reference evidence="2" key="1">
    <citation type="submission" date="2010-08" db="EMBL/GenBank/DDBJ databases">
        <authorList>
            <consortium name="Caenorhabditis japonica Sequencing Consortium"/>
            <person name="Wilson R.K."/>
        </authorList>
    </citation>
    <scope>NUCLEOTIDE SEQUENCE [LARGE SCALE GENOMIC DNA]</scope>
    <source>
        <strain evidence="2">DF5081</strain>
    </source>
</reference>
<organism evidence="1 2">
    <name type="scientific">Caenorhabditis japonica</name>
    <dbReference type="NCBI Taxonomy" id="281687"/>
    <lineage>
        <taxon>Eukaryota</taxon>
        <taxon>Metazoa</taxon>
        <taxon>Ecdysozoa</taxon>
        <taxon>Nematoda</taxon>
        <taxon>Chromadorea</taxon>
        <taxon>Rhabditida</taxon>
        <taxon>Rhabditina</taxon>
        <taxon>Rhabditomorpha</taxon>
        <taxon>Rhabditoidea</taxon>
        <taxon>Rhabditidae</taxon>
        <taxon>Peloderinae</taxon>
        <taxon>Caenorhabditis</taxon>
    </lineage>
</organism>
<name>A0A8R1ITE5_CAEJA</name>
<accession>A0A8R1ITE5</accession>
<dbReference type="EnsemblMetazoa" id="CJA37755.1">
    <property type="protein sequence ID" value="CJA37755.1"/>
    <property type="gene ID" value="WBGene00213602"/>
</dbReference>
<reference evidence="1" key="2">
    <citation type="submission" date="2022-06" db="UniProtKB">
        <authorList>
            <consortium name="EnsemblMetazoa"/>
        </authorList>
    </citation>
    <scope>IDENTIFICATION</scope>
    <source>
        <strain evidence="1">DF5081</strain>
    </source>
</reference>
<evidence type="ECO:0000313" key="2">
    <source>
        <dbReference type="Proteomes" id="UP000005237"/>
    </source>
</evidence>
<dbReference type="Proteomes" id="UP000005237">
    <property type="component" value="Unassembled WGS sequence"/>
</dbReference>
<dbReference type="AlphaFoldDB" id="A0A8R1ITE5"/>